<gene>
    <name evidence="3" type="ORF">FHR98_002678</name>
</gene>
<keyword evidence="2" id="KW-0812">Transmembrane</keyword>
<dbReference type="EMBL" id="JACHXA010000008">
    <property type="protein sequence ID" value="MBB3066372.1"/>
    <property type="molecule type" value="Genomic_DNA"/>
</dbReference>
<evidence type="ECO:0000313" key="4">
    <source>
        <dbReference type="Proteomes" id="UP000581135"/>
    </source>
</evidence>
<evidence type="ECO:0000256" key="2">
    <source>
        <dbReference type="SAM" id="Phobius"/>
    </source>
</evidence>
<dbReference type="PANTHER" id="PTHR33219:SF14">
    <property type="entry name" value="PROTEIN COFACTOR ASSEMBLY OF COMPLEX C SUBUNIT B CCB3, CHLOROPLASTIC-RELATED"/>
    <property type="match status" value="1"/>
</dbReference>
<dbReference type="Proteomes" id="UP000581135">
    <property type="component" value="Unassembled WGS sequence"/>
</dbReference>
<keyword evidence="2" id="KW-1133">Transmembrane helix</keyword>
<proteinExistence type="inferred from homology"/>
<evidence type="ECO:0000256" key="1">
    <source>
        <dbReference type="ARBA" id="ARBA00010894"/>
    </source>
</evidence>
<name>A0A839SV73_9PROT</name>
<comment type="similarity">
    <text evidence="1">Belongs to the YggT family.</text>
</comment>
<feature type="transmembrane region" description="Helical" evidence="2">
    <location>
        <begin position="18"/>
        <end position="38"/>
    </location>
</feature>
<dbReference type="InterPro" id="IPR003425">
    <property type="entry name" value="CCB3/YggT"/>
</dbReference>
<dbReference type="AlphaFoldDB" id="A0A839SV73"/>
<dbReference type="Pfam" id="PF02325">
    <property type="entry name" value="CCB3_YggT"/>
    <property type="match status" value="1"/>
</dbReference>
<keyword evidence="4" id="KW-1185">Reference proteome</keyword>
<accession>A0A839SV73</accession>
<dbReference type="RefSeq" id="WP_183417192.1">
    <property type="nucleotide sequence ID" value="NZ_JACHXA010000008.1"/>
</dbReference>
<dbReference type="GO" id="GO:0016020">
    <property type="term" value="C:membrane"/>
    <property type="evidence" value="ECO:0007669"/>
    <property type="project" value="InterPro"/>
</dbReference>
<keyword evidence="2" id="KW-0472">Membrane</keyword>
<evidence type="ECO:0000313" key="3">
    <source>
        <dbReference type="EMBL" id="MBB3066372.1"/>
    </source>
</evidence>
<feature type="transmembrane region" description="Helical" evidence="2">
    <location>
        <begin position="66"/>
        <end position="87"/>
    </location>
</feature>
<protein>
    <submittedName>
        <fullName evidence="3">YggT family protein</fullName>
    </submittedName>
</protein>
<dbReference type="PANTHER" id="PTHR33219">
    <property type="entry name" value="YLMG HOMOLOG PROTEIN 2, CHLOROPLASTIC"/>
    <property type="match status" value="1"/>
</dbReference>
<sequence length="98" mass="11184">MRVVLDPLISVLLMAIDIYIWMIIASAILSWLVAFNVLNRQNQFVNSIGVFLWRITEPALKPIRRIIPAFGGIDITPVILILILIFLQRLLFNVLVSL</sequence>
<comment type="caution">
    <text evidence="3">The sequence shown here is derived from an EMBL/GenBank/DDBJ whole genome shotgun (WGS) entry which is preliminary data.</text>
</comment>
<organism evidence="3 4">
    <name type="scientific">Limibacillus halophilus</name>
    <dbReference type="NCBI Taxonomy" id="1579333"/>
    <lineage>
        <taxon>Bacteria</taxon>
        <taxon>Pseudomonadati</taxon>
        <taxon>Pseudomonadota</taxon>
        <taxon>Alphaproteobacteria</taxon>
        <taxon>Rhodospirillales</taxon>
        <taxon>Rhodovibrionaceae</taxon>
        <taxon>Limibacillus</taxon>
    </lineage>
</organism>
<reference evidence="3 4" key="1">
    <citation type="submission" date="2020-08" db="EMBL/GenBank/DDBJ databases">
        <title>Genomic Encyclopedia of Type Strains, Phase III (KMG-III): the genomes of soil and plant-associated and newly described type strains.</title>
        <authorList>
            <person name="Whitman W."/>
        </authorList>
    </citation>
    <scope>NUCLEOTIDE SEQUENCE [LARGE SCALE GENOMIC DNA]</scope>
    <source>
        <strain evidence="3 4">CECT 8803</strain>
    </source>
</reference>